<feature type="binding site" evidence="9">
    <location>
        <position position="122"/>
    </location>
    <ligand>
        <name>Mg(2+)</name>
        <dbReference type="ChEBI" id="CHEBI:18420"/>
    </ligand>
</feature>
<feature type="domain" description="DRBM" evidence="10">
    <location>
        <begin position="163"/>
        <end position="228"/>
    </location>
</feature>
<dbReference type="AlphaFoldDB" id="A0A1F7TMM9"/>
<keyword evidence="3 9" id="KW-0698">rRNA processing</keyword>
<dbReference type="NCBIfam" id="TIGR02191">
    <property type="entry name" value="RNaseIII"/>
    <property type="match status" value="1"/>
</dbReference>
<protein>
    <recommendedName>
        <fullName evidence="9">Ribonuclease 3</fullName>
        <ecNumber evidence="9">3.1.26.3</ecNumber>
    </recommendedName>
    <alternativeName>
        <fullName evidence="9">Ribonuclease III</fullName>
        <shortName evidence="9">RNase III</shortName>
    </alternativeName>
</protein>
<dbReference type="PANTHER" id="PTHR11207">
    <property type="entry name" value="RIBONUCLEASE III"/>
    <property type="match status" value="1"/>
</dbReference>
<dbReference type="STRING" id="1802385.A2856_04275"/>
<dbReference type="GO" id="GO:0003725">
    <property type="term" value="F:double-stranded RNA binding"/>
    <property type="evidence" value="ECO:0007669"/>
    <property type="project" value="TreeGrafter"/>
</dbReference>
<evidence type="ECO:0000313" key="13">
    <source>
        <dbReference type="Proteomes" id="UP000177885"/>
    </source>
</evidence>
<keyword evidence="9" id="KW-0819">tRNA processing</keyword>
<dbReference type="HAMAP" id="MF_00104">
    <property type="entry name" value="RNase_III"/>
    <property type="match status" value="1"/>
</dbReference>
<organism evidence="12 13">
    <name type="scientific">Candidatus Uhrbacteria bacterium RIFCSPHIGHO2_01_FULL_63_20</name>
    <dbReference type="NCBI Taxonomy" id="1802385"/>
    <lineage>
        <taxon>Bacteria</taxon>
        <taxon>Candidatus Uhriibacteriota</taxon>
    </lineage>
</organism>
<comment type="caution">
    <text evidence="12">The sequence shown here is derived from an EMBL/GenBank/DDBJ whole genome shotgun (WGS) entry which is preliminary data.</text>
</comment>
<dbReference type="Gene3D" id="1.10.1520.10">
    <property type="entry name" value="Ribonuclease III domain"/>
    <property type="match status" value="1"/>
</dbReference>
<evidence type="ECO:0000256" key="6">
    <source>
        <dbReference type="ARBA" id="ARBA00022759"/>
    </source>
</evidence>
<dbReference type="SMART" id="SM00535">
    <property type="entry name" value="RIBOc"/>
    <property type="match status" value="1"/>
</dbReference>
<evidence type="ECO:0000313" key="12">
    <source>
        <dbReference type="EMBL" id="OGL67241.1"/>
    </source>
</evidence>
<dbReference type="CDD" id="cd00593">
    <property type="entry name" value="RIBOc"/>
    <property type="match status" value="1"/>
</dbReference>
<keyword evidence="6 9" id="KW-0255">Endonuclease</keyword>
<dbReference type="PROSITE" id="PS50142">
    <property type="entry name" value="RNASE_3_2"/>
    <property type="match status" value="1"/>
</dbReference>
<dbReference type="InterPro" id="IPR000999">
    <property type="entry name" value="RNase_III_dom"/>
</dbReference>
<evidence type="ECO:0000259" key="11">
    <source>
        <dbReference type="PROSITE" id="PS50142"/>
    </source>
</evidence>
<keyword evidence="4 9" id="KW-0507">mRNA processing</keyword>
<keyword evidence="7 9" id="KW-0378">Hydrolase</keyword>
<dbReference type="CDD" id="cd10845">
    <property type="entry name" value="DSRM_RNAse_III_family"/>
    <property type="match status" value="1"/>
</dbReference>
<evidence type="ECO:0000256" key="9">
    <source>
        <dbReference type="HAMAP-Rule" id="MF_00104"/>
    </source>
</evidence>
<dbReference type="FunFam" id="1.10.1520.10:FF:000001">
    <property type="entry name" value="Ribonuclease 3"/>
    <property type="match status" value="1"/>
</dbReference>
<dbReference type="Pfam" id="PF14622">
    <property type="entry name" value="Ribonucleas_3_3"/>
    <property type="match status" value="1"/>
</dbReference>
<dbReference type="PROSITE" id="PS00517">
    <property type="entry name" value="RNASE_3_1"/>
    <property type="match status" value="1"/>
</dbReference>
<feature type="active site" evidence="9">
    <location>
        <position position="125"/>
    </location>
</feature>
<dbReference type="GO" id="GO:0008033">
    <property type="term" value="P:tRNA processing"/>
    <property type="evidence" value="ECO:0007669"/>
    <property type="project" value="UniProtKB-KW"/>
</dbReference>
<dbReference type="SUPFAM" id="SSF54768">
    <property type="entry name" value="dsRNA-binding domain-like"/>
    <property type="match status" value="1"/>
</dbReference>
<keyword evidence="9" id="KW-0963">Cytoplasm</keyword>
<dbReference type="InterPro" id="IPR011907">
    <property type="entry name" value="RNase_III"/>
</dbReference>
<keyword evidence="9" id="KW-0460">Magnesium</keyword>
<proteinExistence type="inferred from homology"/>
<feature type="binding site" evidence="9">
    <location>
        <position position="49"/>
    </location>
    <ligand>
        <name>Mg(2+)</name>
        <dbReference type="ChEBI" id="CHEBI:18420"/>
    </ligand>
</feature>
<evidence type="ECO:0000256" key="8">
    <source>
        <dbReference type="ARBA" id="ARBA00022884"/>
    </source>
</evidence>
<keyword evidence="9" id="KW-0699">rRNA-binding</keyword>
<comment type="subunit">
    <text evidence="9">Homodimer.</text>
</comment>
<comment type="subcellular location">
    <subcellularLocation>
        <location evidence="9">Cytoplasm</location>
    </subcellularLocation>
</comment>
<dbReference type="GO" id="GO:0019843">
    <property type="term" value="F:rRNA binding"/>
    <property type="evidence" value="ECO:0007669"/>
    <property type="project" value="UniProtKB-KW"/>
</dbReference>
<sequence>MRDMADLSPLEQALGTEFRDKDILRQALVHRSYLNEHPDFPIGHNERLEFLGDAVLELVVTEHLYANYENPEGELTNWRAALVNADMLSGICSRLGVEPHLYLSRGESKDSGSKARYYILANAFEAIIGAIYLDQGWDASKTFVTKYVLSELPRILEHRLYVDPKSRFQEAAQEKMGVTPNYKVISESGPDHAKKFEVGIYLNKELVASGFGTSKHEAQVAAAEAAIRAKGW</sequence>
<keyword evidence="5 9" id="KW-0540">Nuclease</keyword>
<accession>A0A1F7TMM9</accession>
<dbReference type="PROSITE" id="PS50137">
    <property type="entry name" value="DS_RBD"/>
    <property type="match status" value="1"/>
</dbReference>
<dbReference type="GO" id="GO:0006397">
    <property type="term" value="P:mRNA processing"/>
    <property type="evidence" value="ECO:0007669"/>
    <property type="project" value="UniProtKB-UniRule"/>
</dbReference>
<dbReference type="Gene3D" id="3.30.160.20">
    <property type="match status" value="1"/>
</dbReference>
<dbReference type="GO" id="GO:0004525">
    <property type="term" value="F:ribonuclease III activity"/>
    <property type="evidence" value="ECO:0007669"/>
    <property type="project" value="UniProtKB-UniRule"/>
</dbReference>
<dbReference type="InterPro" id="IPR036389">
    <property type="entry name" value="RNase_III_sf"/>
</dbReference>
<gene>
    <name evidence="9" type="primary">rnc</name>
    <name evidence="12" type="ORF">A2856_04275</name>
</gene>
<feature type="binding site" evidence="9">
    <location>
        <position position="125"/>
    </location>
    <ligand>
        <name>Mg(2+)</name>
        <dbReference type="ChEBI" id="CHEBI:18420"/>
    </ligand>
</feature>
<evidence type="ECO:0000256" key="1">
    <source>
        <dbReference type="ARBA" id="ARBA00000109"/>
    </source>
</evidence>
<feature type="domain" description="RNase III" evidence="11">
    <location>
        <begin position="7"/>
        <end position="136"/>
    </location>
</feature>
<dbReference type="InterPro" id="IPR014720">
    <property type="entry name" value="dsRBD_dom"/>
</dbReference>
<comment type="similarity">
    <text evidence="2">Belongs to the ribonuclease III family.</text>
</comment>
<evidence type="ECO:0000256" key="3">
    <source>
        <dbReference type="ARBA" id="ARBA00022552"/>
    </source>
</evidence>
<dbReference type="PANTHER" id="PTHR11207:SF0">
    <property type="entry name" value="RIBONUCLEASE 3"/>
    <property type="match status" value="1"/>
</dbReference>
<dbReference type="EC" id="3.1.26.3" evidence="9"/>
<evidence type="ECO:0000256" key="5">
    <source>
        <dbReference type="ARBA" id="ARBA00022722"/>
    </source>
</evidence>
<comment type="cofactor">
    <cofactor evidence="9">
        <name>Mg(2+)</name>
        <dbReference type="ChEBI" id="CHEBI:18420"/>
    </cofactor>
</comment>
<feature type="active site" evidence="9">
    <location>
        <position position="53"/>
    </location>
</feature>
<dbReference type="SMART" id="SM00358">
    <property type="entry name" value="DSRM"/>
    <property type="match status" value="1"/>
</dbReference>
<dbReference type="SUPFAM" id="SSF69065">
    <property type="entry name" value="RNase III domain-like"/>
    <property type="match status" value="1"/>
</dbReference>
<comment type="catalytic activity">
    <reaction evidence="1 9">
        <text>Endonucleolytic cleavage to 5'-phosphomonoester.</text>
        <dbReference type="EC" id="3.1.26.3"/>
    </reaction>
</comment>
<dbReference type="GO" id="GO:0010468">
    <property type="term" value="P:regulation of gene expression"/>
    <property type="evidence" value="ECO:0007669"/>
    <property type="project" value="TreeGrafter"/>
</dbReference>
<evidence type="ECO:0000256" key="7">
    <source>
        <dbReference type="ARBA" id="ARBA00022801"/>
    </source>
</evidence>
<evidence type="ECO:0000259" key="10">
    <source>
        <dbReference type="PROSITE" id="PS50137"/>
    </source>
</evidence>
<keyword evidence="8 9" id="KW-0694">RNA-binding</keyword>
<dbReference type="GO" id="GO:0046872">
    <property type="term" value="F:metal ion binding"/>
    <property type="evidence" value="ECO:0007669"/>
    <property type="project" value="UniProtKB-KW"/>
</dbReference>
<name>A0A1F7TMM9_9BACT</name>
<dbReference type="EMBL" id="MGDT01000003">
    <property type="protein sequence ID" value="OGL67241.1"/>
    <property type="molecule type" value="Genomic_DNA"/>
</dbReference>
<dbReference type="Pfam" id="PF00035">
    <property type="entry name" value="dsrm"/>
    <property type="match status" value="1"/>
</dbReference>
<reference evidence="12 13" key="1">
    <citation type="journal article" date="2016" name="Nat. Commun.">
        <title>Thousands of microbial genomes shed light on interconnected biogeochemical processes in an aquifer system.</title>
        <authorList>
            <person name="Anantharaman K."/>
            <person name="Brown C.T."/>
            <person name="Hug L.A."/>
            <person name="Sharon I."/>
            <person name="Castelle C.J."/>
            <person name="Probst A.J."/>
            <person name="Thomas B.C."/>
            <person name="Singh A."/>
            <person name="Wilkins M.J."/>
            <person name="Karaoz U."/>
            <person name="Brodie E.L."/>
            <person name="Williams K.H."/>
            <person name="Hubbard S.S."/>
            <person name="Banfield J.F."/>
        </authorList>
    </citation>
    <scope>NUCLEOTIDE SEQUENCE [LARGE SCALE GENOMIC DNA]</scope>
</reference>
<keyword evidence="9" id="KW-0479">Metal-binding</keyword>
<comment type="function">
    <text evidence="9">Digests double-stranded RNA. Involved in the processing of primary rRNA transcript to yield the immediate precursors to the large and small rRNAs (23S and 16S). Processes some mRNAs, and tRNAs when they are encoded in the rRNA operon. Processes pre-crRNA and tracrRNA of type II CRISPR loci if present in the organism.</text>
</comment>
<evidence type="ECO:0000256" key="2">
    <source>
        <dbReference type="ARBA" id="ARBA00010183"/>
    </source>
</evidence>
<dbReference type="Proteomes" id="UP000177885">
    <property type="component" value="Unassembled WGS sequence"/>
</dbReference>
<dbReference type="GO" id="GO:0005737">
    <property type="term" value="C:cytoplasm"/>
    <property type="evidence" value="ECO:0007669"/>
    <property type="project" value="UniProtKB-SubCell"/>
</dbReference>
<dbReference type="GO" id="GO:0006364">
    <property type="term" value="P:rRNA processing"/>
    <property type="evidence" value="ECO:0007669"/>
    <property type="project" value="UniProtKB-UniRule"/>
</dbReference>
<evidence type="ECO:0000256" key="4">
    <source>
        <dbReference type="ARBA" id="ARBA00022664"/>
    </source>
</evidence>